<sequence length="79" mass="8577">MWDPRPTHQMLLQGPRLLPRGASEFPTATPRSCHTPVPAGGTPPAHGTINQKKRQLVVINGTIRASRLPFASVLVSQQC</sequence>
<accession>A0AAV7W6N6</accession>
<keyword evidence="3" id="KW-1185">Reference proteome</keyword>
<reference evidence="2" key="1">
    <citation type="journal article" date="2022" name="bioRxiv">
        <title>Sequencing and chromosome-scale assembly of the giantPleurodeles waltlgenome.</title>
        <authorList>
            <person name="Brown T."/>
            <person name="Elewa A."/>
            <person name="Iarovenko S."/>
            <person name="Subramanian E."/>
            <person name="Araus A.J."/>
            <person name="Petzold A."/>
            <person name="Susuki M."/>
            <person name="Suzuki K.-i.T."/>
            <person name="Hayashi T."/>
            <person name="Toyoda A."/>
            <person name="Oliveira C."/>
            <person name="Osipova E."/>
            <person name="Leigh N.D."/>
            <person name="Simon A."/>
            <person name="Yun M.H."/>
        </authorList>
    </citation>
    <scope>NUCLEOTIDE SEQUENCE</scope>
    <source>
        <strain evidence="2">20211129_DDA</strain>
        <tissue evidence="2">Liver</tissue>
    </source>
</reference>
<proteinExistence type="predicted"/>
<feature type="region of interest" description="Disordered" evidence="1">
    <location>
        <begin position="19"/>
        <end position="48"/>
    </location>
</feature>
<protein>
    <submittedName>
        <fullName evidence="2">Uncharacterized protein</fullName>
    </submittedName>
</protein>
<evidence type="ECO:0000313" key="3">
    <source>
        <dbReference type="Proteomes" id="UP001066276"/>
    </source>
</evidence>
<dbReference type="Proteomes" id="UP001066276">
    <property type="component" value="Chromosome 1_2"/>
</dbReference>
<dbReference type="EMBL" id="JANPWB010000002">
    <property type="protein sequence ID" value="KAJ1208202.1"/>
    <property type="molecule type" value="Genomic_DNA"/>
</dbReference>
<comment type="caution">
    <text evidence="2">The sequence shown here is derived from an EMBL/GenBank/DDBJ whole genome shotgun (WGS) entry which is preliminary data.</text>
</comment>
<evidence type="ECO:0000256" key="1">
    <source>
        <dbReference type="SAM" id="MobiDB-lite"/>
    </source>
</evidence>
<gene>
    <name evidence="2" type="ORF">NDU88_003588</name>
</gene>
<organism evidence="2 3">
    <name type="scientific">Pleurodeles waltl</name>
    <name type="common">Iberian ribbed newt</name>
    <dbReference type="NCBI Taxonomy" id="8319"/>
    <lineage>
        <taxon>Eukaryota</taxon>
        <taxon>Metazoa</taxon>
        <taxon>Chordata</taxon>
        <taxon>Craniata</taxon>
        <taxon>Vertebrata</taxon>
        <taxon>Euteleostomi</taxon>
        <taxon>Amphibia</taxon>
        <taxon>Batrachia</taxon>
        <taxon>Caudata</taxon>
        <taxon>Salamandroidea</taxon>
        <taxon>Salamandridae</taxon>
        <taxon>Pleurodelinae</taxon>
        <taxon>Pleurodeles</taxon>
    </lineage>
</organism>
<evidence type="ECO:0000313" key="2">
    <source>
        <dbReference type="EMBL" id="KAJ1208202.1"/>
    </source>
</evidence>
<dbReference type="AlphaFoldDB" id="A0AAV7W6N6"/>
<name>A0AAV7W6N6_PLEWA</name>